<evidence type="ECO:0000259" key="4">
    <source>
        <dbReference type="PROSITE" id="PS51165"/>
    </source>
</evidence>
<dbReference type="PANTHER" id="PTHR47313:SF1">
    <property type="entry name" value="RIBOSOMAL RNA LARGE SUBUNIT METHYLTRANSFERASE K_L"/>
    <property type="match status" value="1"/>
</dbReference>
<dbReference type="GO" id="GO:0008990">
    <property type="term" value="F:rRNA (guanine-N2-)-methyltransferase activity"/>
    <property type="evidence" value="ECO:0007669"/>
    <property type="project" value="TreeGrafter"/>
</dbReference>
<dbReference type="PROSITE" id="PS00092">
    <property type="entry name" value="N6_MTASE"/>
    <property type="match status" value="1"/>
</dbReference>
<dbReference type="InterPro" id="IPR054170">
    <property type="entry name" value="RlmL_1st"/>
</dbReference>
<dbReference type="InterPro" id="IPR004114">
    <property type="entry name" value="THUMP_dom"/>
</dbReference>
<dbReference type="PROSITE" id="PS51165">
    <property type="entry name" value="THUMP"/>
    <property type="match status" value="1"/>
</dbReference>
<accession>A0A927BEV3</accession>
<dbReference type="InterPro" id="IPR000241">
    <property type="entry name" value="RlmKL-like_Mtase"/>
</dbReference>
<keyword evidence="1" id="KW-0489">Methyltransferase</keyword>
<dbReference type="Proteomes" id="UP000612233">
    <property type="component" value="Unassembled WGS sequence"/>
</dbReference>
<dbReference type="GO" id="GO:0003723">
    <property type="term" value="F:RNA binding"/>
    <property type="evidence" value="ECO:0007669"/>
    <property type="project" value="UniProtKB-UniRule"/>
</dbReference>
<dbReference type="Gene3D" id="3.40.50.150">
    <property type="entry name" value="Vaccinia Virus protein VP39"/>
    <property type="match status" value="1"/>
</dbReference>
<dbReference type="PANTHER" id="PTHR47313">
    <property type="entry name" value="RIBOSOMAL RNA LARGE SUBUNIT METHYLTRANSFERASE K/L"/>
    <property type="match status" value="1"/>
</dbReference>
<reference evidence="5" key="1">
    <citation type="submission" date="2020-09" db="EMBL/GenBank/DDBJ databases">
        <authorList>
            <person name="Kim M.K."/>
        </authorList>
    </citation>
    <scope>NUCLEOTIDE SEQUENCE</scope>
    <source>
        <strain evidence="5">BT664</strain>
    </source>
</reference>
<organism evidence="5 6">
    <name type="scientific">Hymenobacter montanus</name>
    <dbReference type="NCBI Taxonomy" id="2771359"/>
    <lineage>
        <taxon>Bacteria</taxon>
        <taxon>Pseudomonadati</taxon>
        <taxon>Bacteroidota</taxon>
        <taxon>Cytophagia</taxon>
        <taxon>Cytophagales</taxon>
        <taxon>Hymenobacteraceae</taxon>
        <taxon>Hymenobacter</taxon>
    </lineage>
</organism>
<gene>
    <name evidence="5" type="ORF">IC235_13350</name>
</gene>
<evidence type="ECO:0000313" key="6">
    <source>
        <dbReference type="Proteomes" id="UP000612233"/>
    </source>
</evidence>
<dbReference type="AlphaFoldDB" id="A0A927BEV3"/>
<evidence type="ECO:0000256" key="2">
    <source>
        <dbReference type="ARBA" id="ARBA00022679"/>
    </source>
</evidence>
<name>A0A927BEV3_9BACT</name>
<evidence type="ECO:0000256" key="3">
    <source>
        <dbReference type="PROSITE-ProRule" id="PRU00529"/>
    </source>
</evidence>
<dbReference type="GO" id="GO:0070043">
    <property type="term" value="F:rRNA (guanine-N7-)-methyltransferase activity"/>
    <property type="evidence" value="ECO:0007669"/>
    <property type="project" value="TreeGrafter"/>
</dbReference>
<dbReference type="Pfam" id="PF01170">
    <property type="entry name" value="UPF0020"/>
    <property type="match status" value="1"/>
</dbReference>
<dbReference type="RefSeq" id="WP_191005687.1">
    <property type="nucleotide sequence ID" value="NZ_JACXAD010000014.1"/>
</dbReference>
<keyword evidence="6" id="KW-1185">Reference proteome</keyword>
<dbReference type="Pfam" id="PF22020">
    <property type="entry name" value="RlmL_1st"/>
    <property type="match status" value="1"/>
</dbReference>
<feature type="domain" description="THUMP" evidence="4">
    <location>
        <begin position="42"/>
        <end position="153"/>
    </location>
</feature>
<keyword evidence="3" id="KW-0694">RNA-binding</keyword>
<evidence type="ECO:0000313" key="5">
    <source>
        <dbReference type="EMBL" id="MBD2768874.1"/>
    </source>
</evidence>
<dbReference type="SUPFAM" id="SSF53335">
    <property type="entry name" value="S-adenosyl-L-methionine-dependent methyltransferases"/>
    <property type="match status" value="1"/>
</dbReference>
<dbReference type="InterPro" id="IPR002052">
    <property type="entry name" value="DNA_methylase_N6_adenine_CS"/>
</dbReference>
<dbReference type="EMBL" id="JACXAD010000014">
    <property type="protein sequence ID" value="MBD2768874.1"/>
    <property type="molecule type" value="Genomic_DNA"/>
</dbReference>
<dbReference type="Gene3D" id="3.30.2130.30">
    <property type="match status" value="1"/>
</dbReference>
<dbReference type="CDD" id="cd11715">
    <property type="entry name" value="THUMP_AdoMetMT"/>
    <property type="match status" value="1"/>
</dbReference>
<dbReference type="Pfam" id="PF02926">
    <property type="entry name" value="THUMP"/>
    <property type="match status" value="1"/>
</dbReference>
<comment type="caution">
    <text evidence="5">The sequence shown here is derived from an EMBL/GenBank/DDBJ whole genome shotgun (WGS) entry which is preliminary data.</text>
</comment>
<protein>
    <recommendedName>
        <fullName evidence="4">THUMP domain-containing protein</fullName>
    </recommendedName>
</protein>
<dbReference type="SMART" id="SM00981">
    <property type="entry name" value="THUMP"/>
    <property type="match status" value="1"/>
</dbReference>
<keyword evidence="2" id="KW-0808">Transferase</keyword>
<evidence type="ECO:0000256" key="1">
    <source>
        <dbReference type="ARBA" id="ARBA00022603"/>
    </source>
</evidence>
<sequence length="383" mass="42728">MHLTATTQFGLEELLADELYDLGADITHIGSRAVEFIGDHRLLYEVALWSRLSMRLLRPFAAFYAADEKALYREVSRVDWADFIGPDQTFAITAVVNRSTFEHSLFVAQLTKDAIVDQFRARTGRRPDVDTRTPDIRLHLRMSENEVILSLDAAGDSLHRRGYRQHTNEAPLNEVLAAGLVRLSGWDGKKPLIDPFCGSATILTEAGLLAQRIAPGLFHQGKFGFEHWYDFDPALWQQIREEAKSQRLEEPQTYLAGSDLDPKVIDMAAANITAAGLEDCIHLSVRDVKDAVPPKNQEPGIIITNPPYGERIGEEAGMAALYKTIGDTLKANFQGYEAFVLTGNLEAAKSIGLKTARRTPLFNGPIDCRLLKYELYRGSRRGA</sequence>
<proteinExistence type="predicted"/>
<dbReference type="InterPro" id="IPR029063">
    <property type="entry name" value="SAM-dependent_MTases_sf"/>
</dbReference>